<dbReference type="RefSeq" id="WP_115537482.1">
    <property type="nucleotide sequence ID" value="NZ_QRGA01000024.1"/>
</dbReference>
<reference evidence="1 2" key="1">
    <citation type="submission" date="2018-08" db="EMBL/GenBank/DDBJ databases">
        <title>Paraburkholderia sp. DHOM06 isolated from forest soil.</title>
        <authorList>
            <person name="Gao Z.-H."/>
            <person name="Qiu L.-H."/>
        </authorList>
    </citation>
    <scope>NUCLEOTIDE SEQUENCE [LARGE SCALE GENOMIC DNA]</scope>
    <source>
        <strain evidence="1 2">DHOM06</strain>
    </source>
</reference>
<dbReference type="Proteomes" id="UP000256838">
    <property type="component" value="Unassembled WGS sequence"/>
</dbReference>
<gene>
    <name evidence="1" type="ORF">DWV00_31250</name>
</gene>
<dbReference type="EMBL" id="QRGA01000024">
    <property type="protein sequence ID" value="RDU94944.1"/>
    <property type="molecule type" value="Genomic_DNA"/>
</dbReference>
<proteinExistence type="predicted"/>
<sequence length="202" mass="22248">MMPPIQYANASDGTRTHVIIPVDEFERDYVRVGTTNAVPVSDPVPESLLSADKLFIKLPHGGPDAKIDVHAFAYALCRRGTKDTVLPVVPVVPIAKKTQKLADFEAKRDDEDKTVGPINGLDAMLRRCCLPEGSPYRDTMQATTAVVDALVETGLFKRTTQTMPGFYRPVQCLSVVEDKIVAFVNEHDEPDNPIDPHLLILP</sequence>
<organism evidence="1 2">
    <name type="scientific">Trinickia dinghuensis</name>
    <dbReference type="NCBI Taxonomy" id="2291023"/>
    <lineage>
        <taxon>Bacteria</taxon>
        <taxon>Pseudomonadati</taxon>
        <taxon>Pseudomonadota</taxon>
        <taxon>Betaproteobacteria</taxon>
        <taxon>Burkholderiales</taxon>
        <taxon>Burkholderiaceae</taxon>
        <taxon>Trinickia</taxon>
    </lineage>
</organism>
<dbReference type="AlphaFoldDB" id="A0A3D8JQX6"/>
<accession>A0A3D8JQX6</accession>
<evidence type="ECO:0000313" key="1">
    <source>
        <dbReference type="EMBL" id="RDU94944.1"/>
    </source>
</evidence>
<evidence type="ECO:0000313" key="2">
    <source>
        <dbReference type="Proteomes" id="UP000256838"/>
    </source>
</evidence>
<dbReference type="OrthoDB" id="8775588at2"/>
<comment type="caution">
    <text evidence="1">The sequence shown here is derived from an EMBL/GenBank/DDBJ whole genome shotgun (WGS) entry which is preliminary data.</text>
</comment>
<keyword evidence="2" id="KW-1185">Reference proteome</keyword>
<name>A0A3D8JQX6_9BURK</name>
<protein>
    <submittedName>
        <fullName evidence="1">Uncharacterized protein</fullName>
    </submittedName>
</protein>